<dbReference type="AlphaFoldDB" id="A0A7C9MMG1"/>
<protein>
    <recommendedName>
        <fullName evidence="3">beta-N-acetylhexosaminidase</fullName>
        <ecNumber evidence="3">3.2.1.52</ecNumber>
    </recommendedName>
</protein>
<comment type="similarity">
    <text evidence="2">Belongs to the glycosyl hydrolase 3 family.</text>
</comment>
<feature type="signal peptide" evidence="6">
    <location>
        <begin position="1"/>
        <end position="20"/>
    </location>
</feature>
<dbReference type="Pfam" id="PF00933">
    <property type="entry name" value="Glyco_hydro_3"/>
    <property type="match status" value="1"/>
</dbReference>
<evidence type="ECO:0000256" key="6">
    <source>
        <dbReference type="SAM" id="SignalP"/>
    </source>
</evidence>
<comment type="caution">
    <text evidence="8">The sequence shown here is derived from an EMBL/GenBank/DDBJ whole genome shotgun (WGS) entry which is preliminary data.</text>
</comment>
<dbReference type="EC" id="3.2.1.52" evidence="3"/>
<name>A0A7C9MMG1_9BACT</name>
<dbReference type="InterPro" id="IPR036962">
    <property type="entry name" value="Glyco_hydro_3_N_sf"/>
</dbReference>
<dbReference type="OrthoDB" id="9805821at2"/>
<dbReference type="PANTHER" id="PTHR30480">
    <property type="entry name" value="BETA-HEXOSAMINIDASE-RELATED"/>
    <property type="match status" value="1"/>
</dbReference>
<dbReference type="GO" id="GO:0009254">
    <property type="term" value="P:peptidoglycan turnover"/>
    <property type="evidence" value="ECO:0007669"/>
    <property type="project" value="TreeGrafter"/>
</dbReference>
<keyword evidence="9" id="KW-1185">Reference proteome</keyword>
<proteinExistence type="inferred from homology"/>
<evidence type="ECO:0000313" key="8">
    <source>
        <dbReference type="EMBL" id="MYL84533.1"/>
    </source>
</evidence>
<organism evidence="8 9">
    <name type="scientific">Solidesulfovibrio aerotolerans</name>
    <dbReference type="NCBI Taxonomy" id="295255"/>
    <lineage>
        <taxon>Bacteria</taxon>
        <taxon>Pseudomonadati</taxon>
        <taxon>Thermodesulfobacteriota</taxon>
        <taxon>Desulfovibrionia</taxon>
        <taxon>Desulfovibrionales</taxon>
        <taxon>Desulfovibrionaceae</taxon>
        <taxon>Solidesulfovibrio</taxon>
    </lineage>
</organism>
<feature type="domain" description="Glycoside hydrolase family 3 N-terminal" evidence="7">
    <location>
        <begin position="38"/>
        <end position="181"/>
    </location>
</feature>
<dbReference type="RefSeq" id="WP_160962657.1">
    <property type="nucleotide sequence ID" value="NZ_WVUD01000035.1"/>
</dbReference>
<keyword evidence="6" id="KW-0732">Signal</keyword>
<evidence type="ECO:0000256" key="3">
    <source>
        <dbReference type="ARBA" id="ARBA00012663"/>
    </source>
</evidence>
<keyword evidence="5" id="KW-0326">Glycosidase</keyword>
<evidence type="ECO:0000256" key="5">
    <source>
        <dbReference type="ARBA" id="ARBA00023295"/>
    </source>
</evidence>
<accession>A0A7C9MMG1</accession>
<dbReference type="SUPFAM" id="SSF51445">
    <property type="entry name" value="(Trans)glycosidases"/>
    <property type="match status" value="1"/>
</dbReference>
<feature type="chain" id="PRO_5028879836" description="beta-N-acetylhexosaminidase" evidence="6">
    <location>
        <begin position="21"/>
        <end position="186"/>
    </location>
</feature>
<comment type="catalytic activity">
    <reaction evidence="1">
        <text>Hydrolysis of terminal non-reducing N-acetyl-D-hexosamine residues in N-acetyl-beta-D-hexosaminides.</text>
        <dbReference type="EC" id="3.2.1.52"/>
    </reaction>
</comment>
<dbReference type="GO" id="GO:0005975">
    <property type="term" value="P:carbohydrate metabolic process"/>
    <property type="evidence" value="ECO:0007669"/>
    <property type="project" value="InterPro"/>
</dbReference>
<dbReference type="InterPro" id="IPR001764">
    <property type="entry name" value="Glyco_hydro_3_N"/>
</dbReference>
<dbReference type="GO" id="GO:0004563">
    <property type="term" value="F:beta-N-acetylhexosaminidase activity"/>
    <property type="evidence" value="ECO:0007669"/>
    <property type="project" value="UniProtKB-EC"/>
</dbReference>
<keyword evidence="4" id="KW-0378">Hydrolase</keyword>
<evidence type="ECO:0000313" key="9">
    <source>
        <dbReference type="Proteomes" id="UP000482487"/>
    </source>
</evidence>
<dbReference type="PANTHER" id="PTHR30480:SF13">
    <property type="entry name" value="BETA-HEXOSAMINIDASE"/>
    <property type="match status" value="1"/>
</dbReference>
<dbReference type="Gene3D" id="3.20.20.300">
    <property type="entry name" value="Glycoside hydrolase, family 3, N-terminal domain"/>
    <property type="match status" value="1"/>
</dbReference>
<evidence type="ECO:0000256" key="1">
    <source>
        <dbReference type="ARBA" id="ARBA00001231"/>
    </source>
</evidence>
<sequence length="186" mass="20539">MKYFNLFIIFLLFPACAALAGTNHLKNEIDAFVANMSLEECVGQVLLVGLPASFEEVERYDDIKKMITELHVGGFYVTNYNYRSSSKYSHEAKINKIISFHNYLQIEAAQNKNPVPLFIAGDFETPGINSLTGIIHPPIEPLALSMVNGKLISMAGQVLATQLRTLGVNMVLGPNLDLDQQSFLSG</sequence>
<reference evidence="8 9" key="1">
    <citation type="submission" date="2020-01" db="EMBL/GenBank/DDBJ databases">
        <title>Genome sequence of Desulfovibrio aerotolerans DSM 16695(T).</title>
        <authorList>
            <person name="Karnachuk O."/>
            <person name="Avakyan M."/>
            <person name="Mardanov A."/>
            <person name="Kadnikov V."/>
            <person name="Ravin N."/>
        </authorList>
    </citation>
    <scope>NUCLEOTIDE SEQUENCE [LARGE SCALE GENOMIC DNA]</scope>
    <source>
        <strain evidence="8 9">DSM 16695</strain>
    </source>
</reference>
<gene>
    <name evidence="8" type="ORF">GTA51_15540</name>
</gene>
<dbReference type="Proteomes" id="UP000482487">
    <property type="component" value="Unassembled WGS sequence"/>
</dbReference>
<dbReference type="InterPro" id="IPR017853">
    <property type="entry name" value="GH"/>
</dbReference>
<evidence type="ECO:0000256" key="4">
    <source>
        <dbReference type="ARBA" id="ARBA00022801"/>
    </source>
</evidence>
<dbReference type="EMBL" id="WVUD01000035">
    <property type="protein sequence ID" value="MYL84533.1"/>
    <property type="molecule type" value="Genomic_DNA"/>
</dbReference>
<evidence type="ECO:0000259" key="7">
    <source>
        <dbReference type="Pfam" id="PF00933"/>
    </source>
</evidence>
<dbReference type="InterPro" id="IPR050226">
    <property type="entry name" value="NagZ_Beta-hexosaminidase"/>
</dbReference>
<evidence type="ECO:0000256" key="2">
    <source>
        <dbReference type="ARBA" id="ARBA00005336"/>
    </source>
</evidence>